<dbReference type="PANTHER" id="PTHR46082:SF6">
    <property type="entry name" value="AAA+ ATPASE DOMAIN-CONTAINING PROTEIN-RELATED"/>
    <property type="match status" value="1"/>
</dbReference>
<dbReference type="EMBL" id="SLWX01000002">
    <property type="protein sequence ID" value="TCO77772.1"/>
    <property type="molecule type" value="Genomic_DNA"/>
</dbReference>
<dbReference type="InterPro" id="IPR011009">
    <property type="entry name" value="Kinase-like_dom_sf"/>
</dbReference>
<dbReference type="Gene3D" id="1.10.510.10">
    <property type="entry name" value="Transferase(Phosphotransferase) domain 1"/>
    <property type="match status" value="1"/>
</dbReference>
<dbReference type="SUPFAM" id="SSF48452">
    <property type="entry name" value="TPR-like"/>
    <property type="match status" value="3"/>
</dbReference>
<dbReference type="InterPro" id="IPR053137">
    <property type="entry name" value="NLR-like"/>
</dbReference>
<dbReference type="InterPro" id="IPR017441">
    <property type="entry name" value="Protein_kinase_ATP_BS"/>
</dbReference>
<dbReference type="PANTHER" id="PTHR46082">
    <property type="entry name" value="ATP/GTP-BINDING PROTEIN-RELATED"/>
    <property type="match status" value="1"/>
</dbReference>
<evidence type="ECO:0000256" key="3">
    <source>
        <dbReference type="PROSITE-ProRule" id="PRU10141"/>
    </source>
</evidence>
<name>A0A4R2KXH5_9GAMM</name>
<dbReference type="Pfam" id="PF13424">
    <property type="entry name" value="TPR_12"/>
    <property type="match status" value="2"/>
</dbReference>
<evidence type="ECO:0000313" key="6">
    <source>
        <dbReference type="Proteomes" id="UP000294980"/>
    </source>
</evidence>
<dbReference type="Pfam" id="PF00069">
    <property type="entry name" value="Pkinase"/>
    <property type="match status" value="1"/>
</dbReference>
<dbReference type="SMART" id="SM00220">
    <property type="entry name" value="S_TKc"/>
    <property type="match status" value="1"/>
</dbReference>
<protein>
    <submittedName>
        <fullName evidence="5">Serine/threonine protein kinase with TPR repeats</fullName>
    </submittedName>
</protein>
<evidence type="ECO:0000313" key="5">
    <source>
        <dbReference type="EMBL" id="TCO77772.1"/>
    </source>
</evidence>
<dbReference type="InterPro" id="IPR008271">
    <property type="entry name" value="Ser/Thr_kinase_AS"/>
</dbReference>
<dbReference type="OrthoDB" id="9801841at2"/>
<dbReference type="Pfam" id="PF13374">
    <property type="entry name" value="TPR_10"/>
    <property type="match status" value="2"/>
</dbReference>
<gene>
    <name evidence="5" type="ORF">EV688_102229</name>
</gene>
<dbReference type="RefSeq" id="WP_117314643.1">
    <property type="nucleotide sequence ID" value="NZ_QQSW01000001.1"/>
</dbReference>
<dbReference type="Proteomes" id="UP000294980">
    <property type="component" value="Unassembled WGS sequence"/>
</dbReference>
<dbReference type="InterPro" id="IPR019734">
    <property type="entry name" value="TPR_rpt"/>
</dbReference>
<dbReference type="AlphaFoldDB" id="A0A4R2KXH5"/>
<dbReference type="PROSITE" id="PS00108">
    <property type="entry name" value="PROTEIN_KINASE_ST"/>
    <property type="match status" value="1"/>
</dbReference>
<feature type="binding site" evidence="3">
    <location>
        <position position="115"/>
    </location>
    <ligand>
        <name>ATP</name>
        <dbReference type="ChEBI" id="CHEBI:30616"/>
    </ligand>
</feature>
<evidence type="ECO:0000256" key="1">
    <source>
        <dbReference type="ARBA" id="ARBA00022741"/>
    </source>
</evidence>
<dbReference type="GO" id="GO:0004674">
    <property type="term" value="F:protein serine/threonine kinase activity"/>
    <property type="evidence" value="ECO:0007669"/>
    <property type="project" value="UniProtKB-KW"/>
</dbReference>
<keyword evidence="5" id="KW-0418">Kinase</keyword>
<evidence type="ECO:0000256" key="2">
    <source>
        <dbReference type="ARBA" id="ARBA00022840"/>
    </source>
</evidence>
<keyword evidence="6" id="KW-1185">Reference proteome</keyword>
<dbReference type="InterPro" id="IPR000719">
    <property type="entry name" value="Prot_kinase_dom"/>
</dbReference>
<dbReference type="SMART" id="SM00028">
    <property type="entry name" value="TPR"/>
    <property type="match status" value="5"/>
</dbReference>
<dbReference type="InterPro" id="IPR011990">
    <property type="entry name" value="TPR-like_helical_dom_sf"/>
</dbReference>
<sequence length="880" mass="97285">MSHASDSSSWGEVEALFHAALELPADERTAFVEQSCSTSPDIRDQVLLLLRHDAQASGFTRIVGDAACHLAVPPARDGSVVGAYRLLTRIGEGGMGVVYSAERADNLYVKRVAIKLVNTALVSDELRQRFMSERQILAALEHANIARLLDGGSTDDGSPYLVMEYVQGLPLDEYCDRRALGVRERLELFVKICGAVHYAHQQLVIHCDLKMSNILVADDGEPRLVDFGVSRLLSNAGGEEAASEGSRPRRLTLRYASPEQVRGDVPRTATDGYVLGVILYELLTGMWPHDVAADDQAAVMQAILEQIPRLPSRVATPVRARQLRGDLDSILMKSLQKETTDRYESVARFSEDVTDYLALRPVMARAGNWHYRLRKLVRRNRVASMATTVLLLSALAFTATLAERNRQVAAQRDVAAFERDKAQAVTGFLADMFAQATPDVAQGRDITVRAVLDSAGESLTDSLDNSFADNPLVAATIRRTIADVYLSLGLLDTAEPHIEFALATLRREGQTETEDYVRALAAKDILLGLRFEHEQAKAVSEESFAISSRVLGDNHPLTIAALNSLGVKHHMTGNLTLAMTIFEEIYRRQVARLGERHPLTIRALRSVGIIHHWLGHYTRAEQHYRDCVALARDVMGERHSLTLGCLSNLGSVLETTGRYVEAEPIIRQHLAQARDVLGDDHPETLRSMHNLADVYRGLGRIAEAGDLFQKTLERRREALGDAHVETLQTQMKLARLFRQIGDHDRALPLMKDTLTRQRDTLGETHPTTLIAAQEMADLLLARDEHEAAGALYLSILSARESALDYEHPDSIATLAGLAEVRLVQGNLAGYEQLMRRAITLADSHPRVSVPDFAESRQAFLRFSDAVSASMPDMRASAETH</sequence>
<dbReference type="SUPFAM" id="SSF56112">
    <property type="entry name" value="Protein kinase-like (PK-like)"/>
    <property type="match status" value="1"/>
</dbReference>
<dbReference type="CDD" id="cd14014">
    <property type="entry name" value="STKc_PknB_like"/>
    <property type="match status" value="1"/>
</dbReference>
<dbReference type="PROSITE" id="PS00107">
    <property type="entry name" value="PROTEIN_KINASE_ATP"/>
    <property type="match status" value="1"/>
</dbReference>
<keyword evidence="5" id="KW-0723">Serine/threonine-protein kinase</keyword>
<reference evidence="5 6" key="1">
    <citation type="submission" date="2019-03" db="EMBL/GenBank/DDBJ databases">
        <title>Genomic Encyclopedia of Type Strains, Phase IV (KMG-IV): sequencing the most valuable type-strain genomes for metagenomic binning, comparative biology and taxonomic classification.</title>
        <authorList>
            <person name="Goeker M."/>
        </authorList>
    </citation>
    <scope>NUCLEOTIDE SEQUENCE [LARGE SCALE GENOMIC DNA]</scope>
    <source>
        <strain evidence="5 6">DSM 23344</strain>
    </source>
</reference>
<keyword evidence="5" id="KW-0808">Transferase</keyword>
<organism evidence="5 6">
    <name type="scientific">Chromatocurvus halotolerans</name>
    <dbReference type="NCBI Taxonomy" id="1132028"/>
    <lineage>
        <taxon>Bacteria</taxon>
        <taxon>Pseudomonadati</taxon>
        <taxon>Pseudomonadota</taxon>
        <taxon>Gammaproteobacteria</taxon>
        <taxon>Cellvibrionales</taxon>
        <taxon>Halieaceae</taxon>
        <taxon>Chromatocurvus</taxon>
    </lineage>
</organism>
<accession>A0A4R2KXH5</accession>
<proteinExistence type="predicted"/>
<dbReference type="GO" id="GO:0005524">
    <property type="term" value="F:ATP binding"/>
    <property type="evidence" value="ECO:0007669"/>
    <property type="project" value="UniProtKB-UniRule"/>
</dbReference>
<dbReference type="Gene3D" id="3.30.200.20">
    <property type="entry name" value="Phosphorylase Kinase, domain 1"/>
    <property type="match status" value="1"/>
</dbReference>
<dbReference type="Gene3D" id="1.25.40.10">
    <property type="entry name" value="Tetratricopeptide repeat domain"/>
    <property type="match status" value="3"/>
</dbReference>
<keyword evidence="2 3" id="KW-0067">ATP-binding</keyword>
<dbReference type="PROSITE" id="PS50011">
    <property type="entry name" value="PROTEIN_KINASE_DOM"/>
    <property type="match status" value="1"/>
</dbReference>
<evidence type="ECO:0000259" key="4">
    <source>
        <dbReference type="PROSITE" id="PS50011"/>
    </source>
</evidence>
<feature type="domain" description="Protein kinase" evidence="4">
    <location>
        <begin position="84"/>
        <end position="357"/>
    </location>
</feature>
<keyword evidence="1 3" id="KW-0547">Nucleotide-binding</keyword>
<comment type="caution">
    <text evidence="5">The sequence shown here is derived from an EMBL/GenBank/DDBJ whole genome shotgun (WGS) entry which is preliminary data.</text>
</comment>